<accession>A0A0N8GT48</accession>
<comment type="catalytic activity">
    <reaction evidence="12 13">
        <text>tRNA(Cys) + L-cysteine + ATP = L-cysteinyl-tRNA(Cys) + AMP + diphosphate</text>
        <dbReference type="Rhea" id="RHEA:17773"/>
        <dbReference type="Rhea" id="RHEA-COMP:9661"/>
        <dbReference type="Rhea" id="RHEA-COMP:9679"/>
        <dbReference type="ChEBI" id="CHEBI:30616"/>
        <dbReference type="ChEBI" id="CHEBI:33019"/>
        <dbReference type="ChEBI" id="CHEBI:35235"/>
        <dbReference type="ChEBI" id="CHEBI:78442"/>
        <dbReference type="ChEBI" id="CHEBI:78517"/>
        <dbReference type="ChEBI" id="CHEBI:456215"/>
        <dbReference type="EC" id="6.1.1.16"/>
    </reaction>
</comment>
<feature type="binding site" evidence="13">
    <location>
        <position position="234"/>
    </location>
    <ligand>
        <name>Zn(2+)</name>
        <dbReference type="ChEBI" id="CHEBI:29105"/>
    </ligand>
</feature>
<evidence type="ECO:0000256" key="1">
    <source>
        <dbReference type="ARBA" id="ARBA00004496"/>
    </source>
</evidence>
<dbReference type="Gene3D" id="1.20.120.1910">
    <property type="entry name" value="Cysteine-tRNA ligase, C-terminal anti-codon recognition domain"/>
    <property type="match status" value="1"/>
</dbReference>
<keyword evidence="11 13" id="KW-0030">Aminoacyl-tRNA synthetase</keyword>
<comment type="similarity">
    <text evidence="2 13">Belongs to the class-I aminoacyl-tRNA synthetase family.</text>
</comment>
<evidence type="ECO:0000256" key="6">
    <source>
        <dbReference type="ARBA" id="ARBA00022723"/>
    </source>
</evidence>
<dbReference type="FunFam" id="3.40.50.620:FF:000009">
    <property type="entry name" value="Cysteine--tRNA ligase"/>
    <property type="match status" value="1"/>
</dbReference>
<evidence type="ECO:0000256" key="3">
    <source>
        <dbReference type="ARBA" id="ARBA00011245"/>
    </source>
</evidence>
<dbReference type="Gene3D" id="3.40.50.620">
    <property type="entry name" value="HUPs"/>
    <property type="match status" value="1"/>
</dbReference>
<dbReference type="RefSeq" id="WP_062417341.1">
    <property type="nucleotide sequence ID" value="NZ_DF967974.1"/>
</dbReference>
<dbReference type="EC" id="6.1.1.16" evidence="13"/>
<evidence type="ECO:0000256" key="5">
    <source>
        <dbReference type="ARBA" id="ARBA00022598"/>
    </source>
</evidence>
<evidence type="ECO:0000256" key="11">
    <source>
        <dbReference type="ARBA" id="ARBA00023146"/>
    </source>
</evidence>
<feature type="binding site" evidence="13">
    <location>
        <position position="269"/>
    </location>
    <ligand>
        <name>ATP</name>
        <dbReference type="ChEBI" id="CHEBI:30616"/>
    </ligand>
</feature>
<comment type="subcellular location">
    <subcellularLocation>
        <location evidence="1 13">Cytoplasm</location>
    </subcellularLocation>
</comment>
<evidence type="ECO:0000256" key="12">
    <source>
        <dbReference type="ARBA" id="ARBA00047398"/>
    </source>
</evidence>
<keyword evidence="7 13" id="KW-0547">Nucleotide-binding</keyword>
<evidence type="ECO:0000256" key="10">
    <source>
        <dbReference type="ARBA" id="ARBA00022917"/>
    </source>
</evidence>
<feature type="short sequence motif" description="'HIGH' region" evidence="13">
    <location>
        <begin position="31"/>
        <end position="41"/>
    </location>
</feature>
<comment type="caution">
    <text evidence="15">The sequence shown here is derived from an EMBL/GenBank/DDBJ whole genome shotgun (WGS) entry which is preliminary data.</text>
</comment>
<dbReference type="PANTHER" id="PTHR10890">
    <property type="entry name" value="CYSTEINYL-TRNA SYNTHETASE"/>
    <property type="match status" value="1"/>
</dbReference>
<dbReference type="EMBL" id="LGCM01000007">
    <property type="protein sequence ID" value="KPL91098.1"/>
    <property type="molecule type" value="Genomic_DNA"/>
</dbReference>
<dbReference type="SUPFAM" id="SSF52374">
    <property type="entry name" value="Nucleotidylyl transferase"/>
    <property type="match status" value="1"/>
</dbReference>
<dbReference type="PRINTS" id="PR00983">
    <property type="entry name" value="TRNASYNTHCYS"/>
</dbReference>
<keyword evidence="16" id="KW-1185">Reference proteome</keyword>
<feature type="binding site" evidence="13">
    <location>
        <position position="209"/>
    </location>
    <ligand>
        <name>Zn(2+)</name>
        <dbReference type="ChEBI" id="CHEBI:29105"/>
    </ligand>
</feature>
<dbReference type="InterPro" id="IPR014729">
    <property type="entry name" value="Rossmann-like_a/b/a_fold"/>
</dbReference>
<gene>
    <name evidence="13" type="primary">cysS</name>
    <name evidence="15" type="ORF">ADN01_01650</name>
</gene>
<dbReference type="NCBIfam" id="TIGR00435">
    <property type="entry name" value="cysS"/>
    <property type="match status" value="1"/>
</dbReference>
<keyword evidence="10 13" id="KW-0648">Protein biosynthesis</keyword>
<dbReference type="PATRIC" id="fig|229921.5.peg.2492"/>
<evidence type="ECO:0000259" key="14">
    <source>
        <dbReference type="SMART" id="SM00840"/>
    </source>
</evidence>
<dbReference type="Pfam" id="PF01406">
    <property type="entry name" value="tRNA-synt_1e"/>
    <property type="match status" value="1"/>
</dbReference>
<dbReference type="CDD" id="cd00672">
    <property type="entry name" value="CysRS_core"/>
    <property type="match status" value="1"/>
</dbReference>
<keyword evidence="9 13" id="KW-0067">ATP-binding</keyword>
<organism evidence="15 16">
    <name type="scientific">Levilinea saccharolytica</name>
    <dbReference type="NCBI Taxonomy" id="229921"/>
    <lineage>
        <taxon>Bacteria</taxon>
        <taxon>Bacillati</taxon>
        <taxon>Chloroflexota</taxon>
        <taxon>Anaerolineae</taxon>
        <taxon>Anaerolineales</taxon>
        <taxon>Anaerolineaceae</taxon>
        <taxon>Levilinea</taxon>
    </lineage>
</organism>
<feature type="binding site" evidence="13">
    <location>
        <position position="238"/>
    </location>
    <ligand>
        <name>Zn(2+)</name>
        <dbReference type="ChEBI" id="CHEBI:29105"/>
    </ligand>
</feature>
<dbReference type="GO" id="GO:0006423">
    <property type="term" value="P:cysteinyl-tRNA aminoacylation"/>
    <property type="evidence" value="ECO:0007669"/>
    <property type="project" value="UniProtKB-UniRule"/>
</dbReference>
<comment type="cofactor">
    <cofactor evidence="13">
        <name>Zn(2+)</name>
        <dbReference type="ChEBI" id="CHEBI:29105"/>
    </cofactor>
    <text evidence="13">Binds 1 zinc ion per subunit.</text>
</comment>
<dbReference type="InterPro" id="IPR015803">
    <property type="entry name" value="Cys-tRNA-ligase"/>
</dbReference>
<comment type="subunit">
    <text evidence="3 13">Monomer.</text>
</comment>
<evidence type="ECO:0000256" key="2">
    <source>
        <dbReference type="ARBA" id="ARBA00005594"/>
    </source>
</evidence>
<dbReference type="GO" id="GO:0005829">
    <property type="term" value="C:cytosol"/>
    <property type="evidence" value="ECO:0007669"/>
    <property type="project" value="TreeGrafter"/>
</dbReference>
<dbReference type="Proteomes" id="UP000050501">
    <property type="component" value="Unassembled WGS sequence"/>
</dbReference>
<dbReference type="InterPro" id="IPR009080">
    <property type="entry name" value="tRNAsynth_Ia_anticodon-bd"/>
</dbReference>
<dbReference type="SMART" id="SM00840">
    <property type="entry name" value="DALR_2"/>
    <property type="match status" value="1"/>
</dbReference>
<dbReference type="InterPro" id="IPR032678">
    <property type="entry name" value="tRNA-synt_1_cat_dom"/>
</dbReference>
<protein>
    <recommendedName>
        <fullName evidence="13">Cysteine--tRNA ligase</fullName>
        <ecNumber evidence="13">6.1.1.16</ecNumber>
    </recommendedName>
    <alternativeName>
        <fullName evidence="13">Cysteinyl-tRNA synthetase</fullName>
        <shortName evidence="13">CysRS</shortName>
    </alternativeName>
</protein>
<dbReference type="GO" id="GO:0005524">
    <property type="term" value="F:ATP binding"/>
    <property type="evidence" value="ECO:0007669"/>
    <property type="project" value="UniProtKB-UniRule"/>
</dbReference>
<keyword evidence="6 13" id="KW-0479">Metal-binding</keyword>
<dbReference type="HAMAP" id="MF_00041">
    <property type="entry name" value="Cys_tRNA_synth"/>
    <property type="match status" value="1"/>
</dbReference>
<evidence type="ECO:0000256" key="13">
    <source>
        <dbReference type="HAMAP-Rule" id="MF_00041"/>
    </source>
</evidence>
<keyword evidence="4 13" id="KW-0963">Cytoplasm</keyword>
<dbReference type="InterPro" id="IPR024909">
    <property type="entry name" value="Cys-tRNA/MSH_ligase"/>
</dbReference>
<evidence type="ECO:0000256" key="7">
    <source>
        <dbReference type="ARBA" id="ARBA00022741"/>
    </source>
</evidence>
<feature type="domain" description="Cysteinyl-tRNA synthetase class Ia DALR" evidence="14">
    <location>
        <begin position="351"/>
        <end position="413"/>
    </location>
</feature>
<dbReference type="AlphaFoldDB" id="A0A0N8GT48"/>
<sequence>MALRIYNTMTHKKEEFQTLEPNRVRMYVCGPTVYNKAHVGHAMSALVFDIIRRYLDYRGYQVSHAMNFTDVDDKIILRANEMKVDPFALAEGYIREFEQNLADLNILPATIKPRATQEIPQILKMVQDLIDNGYAYPLNGDVYFRVRKDEDYGRLSGRKLEDMQAGARIDVDSRKEDPMDFALWKSARPGEPSWESPWGPGRPGWHIECSAMNLTHLGEQIDIHGGGNDLIFPHHENEIAQTESLTGKPFARYWVHNGMLQLGGEKMSKSLGNLVTIEDFLAQHPADALRLMVLTSSYRGPLTFNDEVIATAERGVERLRSALRPALPGAAGAPQSTLDALAKQMETTQATFIESMDDDFNSSGAVAGLYELVRSINQARADGARDAELAPAQAKLRELGAVLGLTLQEEQRGAQGADPFVDLLVELRTEMRKQKQWAFSDLIRDRLAALGVVLEDSKEGTRWRWNA</sequence>
<keyword evidence="8 13" id="KW-0862">Zinc</keyword>
<evidence type="ECO:0000313" key="16">
    <source>
        <dbReference type="Proteomes" id="UP000050501"/>
    </source>
</evidence>
<name>A0A0N8GT48_9CHLR</name>
<dbReference type="GO" id="GO:0008270">
    <property type="term" value="F:zinc ion binding"/>
    <property type="evidence" value="ECO:0007669"/>
    <property type="project" value="UniProtKB-UniRule"/>
</dbReference>
<reference evidence="15 16" key="1">
    <citation type="submission" date="2015-07" db="EMBL/GenBank/DDBJ databases">
        <title>Genome sequence of Levilinea saccharolytica DSM 16555.</title>
        <authorList>
            <person name="Hemp J."/>
            <person name="Ward L.M."/>
            <person name="Pace L.A."/>
            <person name="Fischer W.W."/>
        </authorList>
    </citation>
    <scope>NUCLEOTIDE SEQUENCE [LARGE SCALE GENOMIC DNA]</scope>
    <source>
        <strain evidence="15 16">KIBI-1</strain>
    </source>
</reference>
<dbReference type="Pfam" id="PF23493">
    <property type="entry name" value="CysS_C"/>
    <property type="match status" value="1"/>
</dbReference>
<keyword evidence="5 13" id="KW-0436">Ligase</keyword>
<evidence type="ECO:0000256" key="9">
    <source>
        <dbReference type="ARBA" id="ARBA00022840"/>
    </source>
</evidence>
<dbReference type="GO" id="GO:0004817">
    <property type="term" value="F:cysteine-tRNA ligase activity"/>
    <property type="evidence" value="ECO:0007669"/>
    <property type="project" value="UniProtKB-UniRule"/>
</dbReference>
<dbReference type="STRING" id="229921.ADN01_01650"/>
<evidence type="ECO:0000256" key="8">
    <source>
        <dbReference type="ARBA" id="ARBA00022833"/>
    </source>
</evidence>
<dbReference type="InterPro" id="IPR015273">
    <property type="entry name" value="Cys-tRNA-synt_Ia_DALR"/>
</dbReference>
<dbReference type="PANTHER" id="PTHR10890:SF3">
    <property type="entry name" value="CYSTEINE--TRNA LIGASE, CYTOPLASMIC"/>
    <property type="match status" value="1"/>
</dbReference>
<proteinExistence type="inferred from homology"/>
<dbReference type="SUPFAM" id="SSF47323">
    <property type="entry name" value="Anticodon-binding domain of a subclass of class I aminoacyl-tRNA synthetases"/>
    <property type="match status" value="1"/>
</dbReference>
<evidence type="ECO:0000256" key="4">
    <source>
        <dbReference type="ARBA" id="ARBA00022490"/>
    </source>
</evidence>
<feature type="binding site" evidence="13">
    <location>
        <position position="29"/>
    </location>
    <ligand>
        <name>Zn(2+)</name>
        <dbReference type="ChEBI" id="CHEBI:29105"/>
    </ligand>
</feature>
<evidence type="ECO:0000313" key="15">
    <source>
        <dbReference type="EMBL" id="KPL91098.1"/>
    </source>
</evidence>
<dbReference type="InterPro" id="IPR056411">
    <property type="entry name" value="CysS_C"/>
</dbReference>
<dbReference type="OrthoDB" id="9815130at2"/>
<dbReference type="Pfam" id="PF09190">
    <property type="entry name" value="DALR_2"/>
    <property type="match status" value="1"/>
</dbReference>
<feature type="short sequence motif" description="'KMSKS' region" evidence="13">
    <location>
        <begin position="266"/>
        <end position="270"/>
    </location>
</feature>